<reference evidence="2 3" key="2">
    <citation type="submission" date="2017-12" db="EMBL/GenBank/DDBJ databases">
        <title>Revising the taxonomy of the Acinetobacter lwoffii group: the description of Acinetobacter pseudolwoffii sp. nov. and emended description of Acinetobacter lwoffii.</title>
        <authorList>
            <person name="Nemec A."/>
        </authorList>
    </citation>
    <scope>NUCLEOTIDE SEQUENCE [LARGE SCALE GENOMIC DNA]</scope>
    <source>
        <strain evidence="2 3">ANC 5347</strain>
    </source>
</reference>
<dbReference type="InterPro" id="IPR045584">
    <property type="entry name" value="Pilin-like"/>
</dbReference>
<sequence>MKKNKGFTLIELMVTIVVLAIVAMMAAPSFIKLVRNYQLTTDTRDFIDLLAETRSEAIFKQKAQILAVNTTVADSYKTWTPTHSHEESEHTSVSFERSGQSSIVGSGQCFVFSHINDSALKTYVYVQKGGTVVYKKLATSCPT</sequence>
<reference evidence="2 3" key="1">
    <citation type="submission" date="2017-11" db="EMBL/GenBank/DDBJ databases">
        <authorList>
            <person name="Han C.G."/>
        </authorList>
    </citation>
    <scope>NUCLEOTIDE SEQUENCE [LARGE SCALE GENOMIC DNA]</scope>
    <source>
        <strain evidence="2 3">ANC 5347</strain>
    </source>
</reference>
<evidence type="ECO:0000256" key="1">
    <source>
        <dbReference type="SAM" id="Phobius"/>
    </source>
</evidence>
<protein>
    <submittedName>
        <fullName evidence="2">Prepilin-type cleavage/methylation domain-containing protein</fullName>
    </submittedName>
</protein>
<keyword evidence="1" id="KW-0812">Transmembrane</keyword>
<proteinExistence type="predicted"/>
<dbReference type="SUPFAM" id="SSF54523">
    <property type="entry name" value="Pili subunits"/>
    <property type="match status" value="1"/>
</dbReference>
<dbReference type="RefSeq" id="WP_100357315.1">
    <property type="nucleotide sequence ID" value="NZ_PGOZ01000003.1"/>
</dbReference>
<dbReference type="Proteomes" id="UP000242351">
    <property type="component" value="Unassembled WGS sequence"/>
</dbReference>
<evidence type="ECO:0000313" key="2">
    <source>
        <dbReference type="EMBL" id="PJI33164.1"/>
    </source>
</evidence>
<dbReference type="InterPro" id="IPR012902">
    <property type="entry name" value="N_methyl_site"/>
</dbReference>
<dbReference type="AlphaFoldDB" id="A0A2H9UNB2"/>
<dbReference type="Pfam" id="PF07963">
    <property type="entry name" value="N_methyl"/>
    <property type="match status" value="1"/>
</dbReference>
<dbReference type="Gene3D" id="3.30.700.10">
    <property type="entry name" value="Glycoprotein, Type 4 Pilin"/>
    <property type="match status" value="1"/>
</dbReference>
<dbReference type="NCBIfam" id="TIGR02532">
    <property type="entry name" value="IV_pilin_GFxxxE"/>
    <property type="match status" value="1"/>
</dbReference>
<evidence type="ECO:0000313" key="3">
    <source>
        <dbReference type="Proteomes" id="UP000242351"/>
    </source>
</evidence>
<dbReference type="PROSITE" id="PS00409">
    <property type="entry name" value="PROKAR_NTER_METHYL"/>
    <property type="match status" value="1"/>
</dbReference>
<name>A0A2H9UNB2_9GAMM</name>
<accession>A0A2H9UNB2</accession>
<dbReference type="EMBL" id="PGOZ01000003">
    <property type="protein sequence ID" value="PJI33164.1"/>
    <property type="molecule type" value="Genomic_DNA"/>
</dbReference>
<gene>
    <name evidence="2" type="ORF">CU320_04155</name>
</gene>
<keyword evidence="1" id="KW-0472">Membrane</keyword>
<keyword evidence="1" id="KW-1133">Transmembrane helix</keyword>
<organism evidence="2 3">
    <name type="scientific">Acinetobacter pseudolwoffii</name>
    <dbReference type="NCBI Taxonomy" id="2053287"/>
    <lineage>
        <taxon>Bacteria</taxon>
        <taxon>Pseudomonadati</taxon>
        <taxon>Pseudomonadota</taxon>
        <taxon>Gammaproteobacteria</taxon>
        <taxon>Moraxellales</taxon>
        <taxon>Moraxellaceae</taxon>
        <taxon>Acinetobacter</taxon>
    </lineage>
</organism>
<feature type="transmembrane region" description="Helical" evidence="1">
    <location>
        <begin position="12"/>
        <end position="31"/>
    </location>
</feature>
<comment type="caution">
    <text evidence="2">The sequence shown here is derived from an EMBL/GenBank/DDBJ whole genome shotgun (WGS) entry which is preliminary data.</text>
</comment>